<evidence type="ECO:0000313" key="10">
    <source>
        <dbReference type="EMBL" id="PIR77075.1"/>
    </source>
</evidence>
<dbReference type="PRINTS" id="PR00410">
    <property type="entry name" value="PHEHYDRXLASE"/>
</dbReference>
<dbReference type="Gene3D" id="2.40.30.10">
    <property type="entry name" value="Translation factors"/>
    <property type="match status" value="1"/>
</dbReference>
<dbReference type="Proteomes" id="UP000228528">
    <property type="component" value="Unassembled WGS sequence"/>
</dbReference>
<dbReference type="EMBL" id="PFBW01000190">
    <property type="protein sequence ID" value="PIR77075.1"/>
    <property type="molecule type" value="Genomic_DNA"/>
</dbReference>
<dbReference type="InterPro" id="IPR050415">
    <property type="entry name" value="MRET"/>
</dbReference>
<evidence type="ECO:0000256" key="6">
    <source>
        <dbReference type="ARBA" id="ARBA00023002"/>
    </source>
</evidence>
<reference evidence="11" key="1">
    <citation type="submission" date="2017-09" db="EMBL/GenBank/DDBJ databases">
        <title>Depth-based differentiation of microbial function through sediment-hosted aquifers and enrichment of novel symbionts in the deep terrestrial subsurface.</title>
        <authorList>
            <person name="Probst A.J."/>
            <person name="Ladd B."/>
            <person name="Jarett J.K."/>
            <person name="Geller-Mcgrath D.E."/>
            <person name="Sieber C.M.K."/>
            <person name="Emerson J.B."/>
            <person name="Anantharaman K."/>
            <person name="Thomas B.C."/>
            <person name="Malmstrom R."/>
            <person name="Stieglmeier M."/>
            <person name="Klingl A."/>
            <person name="Woyke T."/>
            <person name="Ryan C.M."/>
            <person name="Banfield J.F."/>
        </authorList>
    </citation>
    <scope>NUCLEOTIDE SEQUENCE [LARGE SCALE GENOMIC DNA]</scope>
</reference>
<gene>
    <name evidence="10" type="ORF">COU30_04445</name>
</gene>
<dbReference type="GO" id="GO:0051537">
    <property type="term" value="F:2 iron, 2 sulfur cluster binding"/>
    <property type="evidence" value="ECO:0007669"/>
    <property type="project" value="UniProtKB-KW"/>
</dbReference>
<keyword evidence="3" id="KW-0001">2Fe-2S</keyword>
<evidence type="ECO:0000259" key="9">
    <source>
        <dbReference type="PROSITE" id="PS51384"/>
    </source>
</evidence>
<name>A0A2M6P021_9BACT</name>
<dbReference type="Pfam" id="PF00970">
    <property type="entry name" value="FAD_binding_6"/>
    <property type="match status" value="1"/>
</dbReference>
<dbReference type="InterPro" id="IPR017938">
    <property type="entry name" value="Riboflavin_synthase-like_b-brl"/>
</dbReference>
<sequence>MKDFSVTITKKTNIADRVFEIQTTKPQDFTFQAGQFVQWYIPGEEERPIFRSYSLSSAPHDTYIEFCIKLLPGGKASTMIEQAAVGDTLNFRGPNGRFTNTQTEHNLSFIATGTGIAPIIGIIRDELEYKKNTHNIHVLFGVRTTADIFWQQKFQELTTQYPNFTYHICLSQDEHEQCKKGRVTTHIESKPHTNYFLCGNRDMVMEVRNTLIEKNIPTTNIHFEIF</sequence>
<comment type="cofactor">
    <cofactor evidence="1">
        <name>FAD</name>
        <dbReference type="ChEBI" id="CHEBI:57692"/>
    </cofactor>
</comment>
<dbReference type="SUPFAM" id="SSF52343">
    <property type="entry name" value="Ferredoxin reductase-like, C-terminal NADP-linked domain"/>
    <property type="match status" value="1"/>
</dbReference>
<accession>A0A2M6P021</accession>
<dbReference type="GO" id="GO:0006221">
    <property type="term" value="P:pyrimidine nucleotide biosynthetic process"/>
    <property type="evidence" value="ECO:0007669"/>
    <property type="project" value="InterPro"/>
</dbReference>
<evidence type="ECO:0000256" key="3">
    <source>
        <dbReference type="ARBA" id="ARBA00022714"/>
    </source>
</evidence>
<organism evidence="10 11">
    <name type="scientific">Candidatus Magasanikbacteria bacterium CG10_big_fil_rev_8_21_14_0_10_38_6</name>
    <dbReference type="NCBI Taxonomy" id="1974647"/>
    <lineage>
        <taxon>Bacteria</taxon>
        <taxon>Candidatus Magasanikiibacteriota</taxon>
    </lineage>
</organism>
<dbReference type="InterPro" id="IPR012165">
    <property type="entry name" value="Cyt_c3_hydrogenase_gsu"/>
</dbReference>
<evidence type="ECO:0000256" key="8">
    <source>
        <dbReference type="ARBA" id="ARBA00023014"/>
    </source>
</evidence>
<keyword evidence="6" id="KW-0560">Oxidoreductase</keyword>
<dbReference type="InterPro" id="IPR001709">
    <property type="entry name" value="Flavoprot_Pyr_Nucl_cyt_Rdtase"/>
</dbReference>
<protein>
    <recommendedName>
        <fullName evidence="9">FAD-binding FR-type domain-containing protein</fullName>
    </recommendedName>
</protein>
<dbReference type="InterPro" id="IPR017927">
    <property type="entry name" value="FAD-bd_FR_type"/>
</dbReference>
<dbReference type="PRINTS" id="PR00371">
    <property type="entry name" value="FPNCR"/>
</dbReference>
<proteinExistence type="predicted"/>
<evidence type="ECO:0000256" key="1">
    <source>
        <dbReference type="ARBA" id="ARBA00001974"/>
    </source>
</evidence>
<dbReference type="PANTHER" id="PTHR47354">
    <property type="entry name" value="NADH OXIDOREDUCTASE HCR"/>
    <property type="match status" value="1"/>
</dbReference>
<keyword evidence="5" id="KW-0274">FAD</keyword>
<comment type="caution">
    <text evidence="10">The sequence shown here is derived from an EMBL/GenBank/DDBJ whole genome shotgun (WGS) entry which is preliminary data.</text>
</comment>
<dbReference type="InterPro" id="IPR008333">
    <property type="entry name" value="Cbr1-like_FAD-bd_dom"/>
</dbReference>
<evidence type="ECO:0000256" key="4">
    <source>
        <dbReference type="ARBA" id="ARBA00022723"/>
    </source>
</evidence>
<evidence type="ECO:0000313" key="11">
    <source>
        <dbReference type="Proteomes" id="UP000228528"/>
    </source>
</evidence>
<dbReference type="GO" id="GO:0046872">
    <property type="term" value="F:metal ion binding"/>
    <property type="evidence" value="ECO:0007669"/>
    <property type="project" value="UniProtKB-KW"/>
</dbReference>
<dbReference type="AlphaFoldDB" id="A0A2M6P021"/>
<evidence type="ECO:0000256" key="7">
    <source>
        <dbReference type="ARBA" id="ARBA00023004"/>
    </source>
</evidence>
<dbReference type="PANTHER" id="PTHR47354:SF8">
    <property type="entry name" value="1,2-PHENYLACETYL-COA EPOXIDASE, SUBUNIT E"/>
    <property type="match status" value="1"/>
</dbReference>
<feature type="domain" description="FAD-binding FR-type" evidence="9">
    <location>
        <begin position="1"/>
        <end position="101"/>
    </location>
</feature>
<dbReference type="PIRSF" id="PIRSF006816">
    <property type="entry name" value="Cyc3_hyd_g"/>
    <property type="match status" value="1"/>
</dbReference>
<dbReference type="Gene3D" id="3.40.50.80">
    <property type="entry name" value="Nucleotide-binding domain of ferredoxin-NADP reductase (FNR) module"/>
    <property type="match status" value="1"/>
</dbReference>
<evidence type="ECO:0000256" key="5">
    <source>
        <dbReference type="ARBA" id="ARBA00022827"/>
    </source>
</evidence>
<dbReference type="Pfam" id="PF00175">
    <property type="entry name" value="NAD_binding_1"/>
    <property type="match status" value="1"/>
</dbReference>
<keyword evidence="8" id="KW-0411">Iron-sulfur</keyword>
<dbReference type="SUPFAM" id="SSF63380">
    <property type="entry name" value="Riboflavin synthase domain-like"/>
    <property type="match status" value="1"/>
</dbReference>
<keyword evidence="4" id="KW-0479">Metal-binding</keyword>
<keyword evidence="2" id="KW-0285">Flavoprotein</keyword>
<dbReference type="GO" id="GO:0050660">
    <property type="term" value="F:flavin adenine dinucleotide binding"/>
    <property type="evidence" value="ECO:0007669"/>
    <property type="project" value="InterPro"/>
</dbReference>
<dbReference type="PROSITE" id="PS51384">
    <property type="entry name" value="FAD_FR"/>
    <property type="match status" value="1"/>
</dbReference>
<dbReference type="InterPro" id="IPR039261">
    <property type="entry name" value="FNR_nucleotide-bd"/>
</dbReference>
<dbReference type="InterPro" id="IPR001433">
    <property type="entry name" value="OxRdtase_FAD/NAD-bd"/>
</dbReference>
<evidence type="ECO:0000256" key="2">
    <source>
        <dbReference type="ARBA" id="ARBA00022630"/>
    </source>
</evidence>
<keyword evidence="7" id="KW-0408">Iron</keyword>
<dbReference type="GO" id="GO:0016491">
    <property type="term" value="F:oxidoreductase activity"/>
    <property type="evidence" value="ECO:0007669"/>
    <property type="project" value="UniProtKB-KW"/>
</dbReference>